<dbReference type="EMBL" id="QUSY01000485">
    <property type="protein sequence ID" value="RHY29072.1"/>
    <property type="molecule type" value="Genomic_DNA"/>
</dbReference>
<dbReference type="VEuPathDB" id="FungiDB:H310_04031"/>
<accession>A0A3R6VKW6</accession>
<evidence type="ECO:0000313" key="1">
    <source>
        <dbReference type="EMBL" id="RHY29072.1"/>
    </source>
</evidence>
<proteinExistence type="predicted"/>
<organism evidence="1 2">
    <name type="scientific">Aphanomyces invadans</name>
    <dbReference type="NCBI Taxonomy" id="157072"/>
    <lineage>
        <taxon>Eukaryota</taxon>
        <taxon>Sar</taxon>
        <taxon>Stramenopiles</taxon>
        <taxon>Oomycota</taxon>
        <taxon>Saprolegniomycetes</taxon>
        <taxon>Saprolegniales</taxon>
        <taxon>Verrucalvaceae</taxon>
        <taxon>Aphanomyces</taxon>
    </lineage>
</organism>
<sequence>MKHCGSWDIVPAVFNDKSPTFSKRVTTFLEAIHPYLKAKFIDANAAKWTMKMLDSAGARFKHFPMALYAVDVTFQVTNADVDGYELNRYDNGLFSAGEKRKTRRAGSAAKYREKRKQRLSALVPFGVEPEYDSMGSAEESSIFD</sequence>
<protein>
    <submittedName>
        <fullName evidence="1">Uncharacterized protein</fullName>
    </submittedName>
</protein>
<dbReference type="Proteomes" id="UP000285060">
    <property type="component" value="Unassembled WGS sequence"/>
</dbReference>
<evidence type="ECO:0000313" key="2">
    <source>
        <dbReference type="Proteomes" id="UP000285060"/>
    </source>
</evidence>
<dbReference type="AlphaFoldDB" id="A0A3R6VKW6"/>
<reference evidence="1 2" key="1">
    <citation type="submission" date="2018-08" db="EMBL/GenBank/DDBJ databases">
        <title>Aphanomyces genome sequencing and annotation.</title>
        <authorList>
            <person name="Minardi D."/>
            <person name="Oidtmann B."/>
            <person name="Van Der Giezen M."/>
            <person name="Studholme D.J."/>
        </authorList>
    </citation>
    <scope>NUCLEOTIDE SEQUENCE [LARGE SCALE GENOMIC DNA]</scope>
    <source>
        <strain evidence="1 2">NJM0002</strain>
    </source>
</reference>
<dbReference type="CDD" id="cd14686">
    <property type="entry name" value="bZIP"/>
    <property type="match status" value="1"/>
</dbReference>
<comment type="caution">
    <text evidence="1">The sequence shown here is derived from an EMBL/GenBank/DDBJ whole genome shotgun (WGS) entry which is preliminary data.</text>
</comment>
<keyword evidence="2" id="KW-1185">Reference proteome</keyword>
<gene>
    <name evidence="1" type="ORF">DYB32_005464</name>
</gene>
<name>A0A3R6VKW6_9STRA</name>